<dbReference type="GO" id="GO:0016020">
    <property type="term" value="C:membrane"/>
    <property type="evidence" value="ECO:0007669"/>
    <property type="project" value="UniProtKB-SubCell"/>
</dbReference>
<dbReference type="AlphaFoldDB" id="A0A1H1N1B1"/>
<dbReference type="Proteomes" id="UP000199649">
    <property type="component" value="Chromosome I"/>
</dbReference>
<feature type="transmembrane region" description="Helical" evidence="6">
    <location>
        <begin position="183"/>
        <end position="205"/>
    </location>
</feature>
<dbReference type="EMBL" id="LT629734">
    <property type="protein sequence ID" value="SDR92823.1"/>
    <property type="molecule type" value="Genomic_DNA"/>
</dbReference>
<keyword evidence="3 6" id="KW-1133">Transmembrane helix</keyword>
<feature type="transmembrane region" description="Helical" evidence="6">
    <location>
        <begin position="225"/>
        <end position="246"/>
    </location>
</feature>
<reference evidence="8" key="1">
    <citation type="submission" date="2016-10" db="EMBL/GenBank/DDBJ databases">
        <authorList>
            <person name="Varghese N."/>
            <person name="Submissions S."/>
        </authorList>
    </citation>
    <scope>NUCLEOTIDE SEQUENCE [LARGE SCALE GENOMIC DNA]</scope>
    <source>
        <strain evidence="8">DSM 22965</strain>
    </source>
</reference>
<evidence type="ECO:0000256" key="1">
    <source>
        <dbReference type="ARBA" id="ARBA00004141"/>
    </source>
</evidence>
<proteinExistence type="predicted"/>
<protein>
    <submittedName>
        <fullName evidence="7">Amino acid transporter</fullName>
    </submittedName>
</protein>
<evidence type="ECO:0000256" key="2">
    <source>
        <dbReference type="ARBA" id="ARBA00022692"/>
    </source>
</evidence>
<dbReference type="Gene3D" id="1.20.1740.10">
    <property type="entry name" value="Amino acid/polyamine transporter I"/>
    <property type="match status" value="1"/>
</dbReference>
<name>A0A1H1N1B1_9MICO</name>
<accession>A0A1H1N1B1</accession>
<gene>
    <name evidence="7" type="ORF">SAMN04489719_1143</name>
</gene>
<feature type="transmembrane region" description="Helical" evidence="6">
    <location>
        <begin position="76"/>
        <end position="96"/>
    </location>
</feature>
<evidence type="ECO:0000256" key="3">
    <source>
        <dbReference type="ARBA" id="ARBA00022989"/>
    </source>
</evidence>
<dbReference type="Pfam" id="PF13520">
    <property type="entry name" value="AA_permease_2"/>
    <property type="match status" value="1"/>
</dbReference>
<keyword evidence="8" id="KW-1185">Reference proteome</keyword>
<dbReference type="InterPro" id="IPR053153">
    <property type="entry name" value="APC_K+_Transporter"/>
</dbReference>
<sequence length="677" mass="72920">MTQRVYVLAVTEEFSPKRWLIGEPLESGRLDEQLLPKRIALPVFASDALSSVAYGPQEMFLVLTIGGLAVLAHAPWVALGVICLIAIVVAGSFQLVRAYPSGGGDYEVAHRNLGPRAGLVVGAALLIDYVLTVAVSVAAGVDNVISALPALAPWRVELAVALIALLAIANLRGVRESGAAFALPTYVFIASVVLLVGTGLVRTALGDPPVAASSAYAVEADPITQAGLALLLLRAFASGCSALTGIEAISNGVPAFRRPKVRNARITLLLLGGVSISLFAGITALGVISRLHYAQDPCDLIGYADCATRPQPSVIAQLATAVFGEGAPLVYLVTASTALVLLLAANTAFNGFPLLGSVLAANGFAPRSLANRGDRLVHSNGVILLALAAALLVLVLRADVNALIQLYVIGVFVSFSFGQIGMTVHWLRLRRTRRREFRMLPLAISVTSALCTGAVLLIVTVTKFTHGAWAVFVLGPILWWLMLGIHRYYARVRAEIAADRTTVFGAKGDHAIVLVEELTKPTLKALDYAIAARHATLEGVHADVDPEATMRLERQWKAEGVRVPLRIVPSPYRDVAEPVVEHIRRHRAEHGPEVVTVYTPKLVGLRWWEHLLHNRRSTRIRQRLTLEHGVTLALVPWRLHPDLPVGPDPRPLPGDARRGQPARPVVRQQHRPARERR</sequence>
<keyword evidence="4 6" id="KW-0472">Membrane</keyword>
<dbReference type="PANTHER" id="PTHR47704:SF1">
    <property type="entry name" value="POTASSIUM TRANSPORTER KIMA"/>
    <property type="match status" value="1"/>
</dbReference>
<evidence type="ECO:0000256" key="5">
    <source>
        <dbReference type="SAM" id="MobiDB-lite"/>
    </source>
</evidence>
<feature type="transmembrane region" description="Helical" evidence="6">
    <location>
        <begin position="266"/>
        <end position="288"/>
    </location>
</feature>
<feature type="compositionally biased region" description="Basic residues" evidence="5">
    <location>
        <begin position="668"/>
        <end position="677"/>
    </location>
</feature>
<feature type="transmembrane region" description="Helical" evidence="6">
    <location>
        <begin position="404"/>
        <end position="427"/>
    </location>
</feature>
<feature type="transmembrane region" description="Helical" evidence="6">
    <location>
        <begin position="439"/>
        <end position="461"/>
    </location>
</feature>
<feature type="transmembrane region" description="Helical" evidence="6">
    <location>
        <begin position="152"/>
        <end position="171"/>
    </location>
</feature>
<evidence type="ECO:0000256" key="6">
    <source>
        <dbReference type="SAM" id="Phobius"/>
    </source>
</evidence>
<evidence type="ECO:0000313" key="8">
    <source>
        <dbReference type="Proteomes" id="UP000199649"/>
    </source>
</evidence>
<dbReference type="InterPro" id="IPR002293">
    <property type="entry name" value="AA/rel_permease1"/>
</dbReference>
<comment type="subcellular location">
    <subcellularLocation>
        <location evidence="1">Membrane</location>
        <topology evidence="1">Multi-pass membrane protein</topology>
    </subcellularLocation>
</comment>
<evidence type="ECO:0000256" key="4">
    <source>
        <dbReference type="ARBA" id="ARBA00023136"/>
    </source>
</evidence>
<dbReference type="PANTHER" id="PTHR47704">
    <property type="entry name" value="POTASSIUM TRANSPORTER KIMA"/>
    <property type="match status" value="1"/>
</dbReference>
<feature type="transmembrane region" description="Helical" evidence="6">
    <location>
        <begin position="117"/>
        <end position="140"/>
    </location>
</feature>
<feature type="transmembrane region" description="Helical" evidence="6">
    <location>
        <begin position="467"/>
        <end position="485"/>
    </location>
</feature>
<dbReference type="STRING" id="684552.SAMN04489719_1143"/>
<organism evidence="7 8">
    <name type="scientific">Agrococcus carbonis</name>
    <dbReference type="NCBI Taxonomy" id="684552"/>
    <lineage>
        <taxon>Bacteria</taxon>
        <taxon>Bacillati</taxon>
        <taxon>Actinomycetota</taxon>
        <taxon>Actinomycetes</taxon>
        <taxon>Micrococcales</taxon>
        <taxon>Microbacteriaceae</taxon>
        <taxon>Agrococcus</taxon>
    </lineage>
</organism>
<feature type="region of interest" description="Disordered" evidence="5">
    <location>
        <begin position="643"/>
        <end position="677"/>
    </location>
</feature>
<dbReference type="GO" id="GO:0022857">
    <property type="term" value="F:transmembrane transporter activity"/>
    <property type="evidence" value="ECO:0007669"/>
    <property type="project" value="InterPro"/>
</dbReference>
<feature type="transmembrane region" description="Helical" evidence="6">
    <location>
        <begin position="376"/>
        <end position="398"/>
    </location>
</feature>
<evidence type="ECO:0000313" key="7">
    <source>
        <dbReference type="EMBL" id="SDR92823.1"/>
    </source>
</evidence>
<feature type="transmembrane region" description="Helical" evidence="6">
    <location>
        <begin position="329"/>
        <end position="355"/>
    </location>
</feature>
<keyword evidence="2 6" id="KW-0812">Transmembrane</keyword>